<name>A0A0F8YHP9_9ZZZZ</name>
<protein>
    <submittedName>
        <fullName evidence="1">Uncharacterized protein</fullName>
    </submittedName>
</protein>
<proteinExistence type="predicted"/>
<organism evidence="1">
    <name type="scientific">marine sediment metagenome</name>
    <dbReference type="NCBI Taxonomy" id="412755"/>
    <lineage>
        <taxon>unclassified sequences</taxon>
        <taxon>metagenomes</taxon>
        <taxon>ecological metagenomes</taxon>
    </lineage>
</organism>
<reference evidence="1" key="1">
    <citation type="journal article" date="2015" name="Nature">
        <title>Complex archaea that bridge the gap between prokaryotes and eukaryotes.</title>
        <authorList>
            <person name="Spang A."/>
            <person name="Saw J.H."/>
            <person name="Jorgensen S.L."/>
            <person name="Zaremba-Niedzwiedzka K."/>
            <person name="Martijn J."/>
            <person name="Lind A.E."/>
            <person name="van Eijk R."/>
            <person name="Schleper C."/>
            <person name="Guy L."/>
            <person name="Ettema T.J."/>
        </authorList>
    </citation>
    <scope>NUCLEOTIDE SEQUENCE</scope>
</reference>
<comment type="caution">
    <text evidence="1">The sequence shown here is derived from an EMBL/GenBank/DDBJ whole genome shotgun (WGS) entry which is preliminary data.</text>
</comment>
<dbReference type="EMBL" id="LAZR01066347">
    <property type="protein sequence ID" value="KKK53749.1"/>
    <property type="molecule type" value="Genomic_DNA"/>
</dbReference>
<gene>
    <name evidence="1" type="ORF">LCGC14_3091630</name>
</gene>
<evidence type="ECO:0000313" key="1">
    <source>
        <dbReference type="EMBL" id="KKK53749.1"/>
    </source>
</evidence>
<accession>A0A0F8YHP9</accession>
<sequence>YKDFIEKHFKHKHDHEYYHDDCGLCQIEKAEYAKTKQILKGKQDEC</sequence>
<feature type="non-terminal residue" evidence="1">
    <location>
        <position position="1"/>
    </location>
</feature>
<dbReference type="AlphaFoldDB" id="A0A0F8YHP9"/>